<accession>I0IIQ0</accession>
<dbReference type="PANTHER" id="PTHR43312">
    <property type="entry name" value="D-THREO-ALDOSE 1-DEHYDROGENASE"/>
    <property type="match status" value="1"/>
</dbReference>
<dbReference type="Proteomes" id="UP000007881">
    <property type="component" value="Chromosome"/>
</dbReference>
<sequence>MQFDLLGRTELSVSRLGFGSAPVGFLGTSQGQIDKVVATLLEAGVNLFDTAACYPGSEEALGHALAGRRDDVVIVTKAGHPCDDDAHGHPAFSPELLAASVDRSLERLKTDHLDVVLLHTCTLEQLEEGSALGALLDARDAGKTRFVGFAGDNEAAAFAAADAGVDVLEVSVNLADQHNLDAVLPAAREHHKGVIAKRPLANACWKDRDAQPGMYKSYADAYSRRLAAMEAEGLSPAALGHSGHVEVEWPDVALRFTLAHPGVSSAIIGSTSTVHTEMNLDAARKNPLREEAVERIRAAWQAARAARRGAAAEDDEGDDWKGRT</sequence>
<evidence type="ECO:0000259" key="1">
    <source>
        <dbReference type="Pfam" id="PF00248"/>
    </source>
</evidence>
<dbReference type="InterPro" id="IPR053135">
    <property type="entry name" value="AKR2_Oxidoreductase"/>
</dbReference>
<dbReference type="SUPFAM" id="SSF51430">
    <property type="entry name" value="NAD(P)-linked oxidoreductase"/>
    <property type="match status" value="1"/>
</dbReference>
<dbReference type="RefSeq" id="WP_014438346.1">
    <property type="nucleotide sequence ID" value="NC_017080.1"/>
</dbReference>
<dbReference type="PANTHER" id="PTHR43312:SF1">
    <property type="entry name" value="NADP-DEPENDENT OXIDOREDUCTASE DOMAIN-CONTAINING PROTEIN"/>
    <property type="match status" value="1"/>
</dbReference>
<dbReference type="Gene3D" id="3.20.20.100">
    <property type="entry name" value="NADP-dependent oxidoreductase domain"/>
    <property type="match status" value="1"/>
</dbReference>
<dbReference type="eggNOG" id="COG0667">
    <property type="taxonomic scope" value="Bacteria"/>
</dbReference>
<dbReference type="EMBL" id="AP012338">
    <property type="protein sequence ID" value="BAM05138.1"/>
    <property type="molecule type" value="Genomic_DNA"/>
</dbReference>
<proteinExistence type="predicted"/>
<keyword evidence="3" id="KW-1185">Reference proteome</keyword>
<dbReference type="Pfam" id="PF00248">
    <property type="entry name" value="Aldo_ket_red"/>
    <property type="match status" value="1"/>
</dbReference>
<dbReference type="HOGENOM" id="CLU_023205_2_3_0"/>
<gene>
    <name evidence="2" type="ordered locus">PSMK_29790</name>
</gene>
<evidence type="ECO:0000313" key="3">
    <source>
        <dbReference type="Proteomes" id="UP000007881"/>
    </source>
</evidence>
<evidence type="ECO:0000313" key="2">
    <source>
        <dbReference type="EMBL" id="BAM05138.1"/>
    </source>
</evidence>
<dbReference type="KEGG" id="phm:PSMK_29790"/>
<dbReference type="CDD" id="cd19095">
    <property type="entry name" value="AKR_PA4992-like"/>
    <property type="match status" value="1"/>
</dbReference>
<dbReference type="STRING" id="1142394.PSMK_29790"/>
<name>I0IIQ0_PHYMF</name>
<dbReference type="InterPro" id="IPR023210">
    <property type="entry name" value="NADP_OxRdtase_dom"/>
</dbReference>
<dbReference type="InterPro" id="IPR036812">
    <property type="entry name" value="NAD(P)_OxRdtase_dom_sf"/>
</dbReference>
<reference evidence="2 3" key="1">
    <citation type="submission" date="2012-02" db="EMBL/GenBank/DDBJ databases">
        <title>Complete genome sequence of Phycisphaera mikurensis NBRC 102666.</title>
        <authorList>
            <person name="Ankai A."/>
            <person name="Hosoyama A."/>
            <person name="Terui Y."/>
            <person name="Sekine M."/>
            <person name="Fukai R."/>
            <person name="Kato Y."/>
            <person name="Nakamura S."/>
            <person name="Yamada-Narita S."/>
            <person name="Kawakoshi A."/>
            <person name="Fukunaga Y."/>
            <person name="Yamazaki S."/>
            <person name="Fujita N."/>
        </authorList>
    </citation>
    <scope>NUCLEOTIDE SEQUENCE [LARGE SCALE GENOMIC DNA]</scope>
    <source>
        <strain evidence="3">NBRC 102666 / KCTC 22515 / FYK2301M01</strain>
    </source>
</reference>
<organism evidence="2 3">
    <name type="scientific">Phycisphaera mikurensis (strain NBRC 102666 / KCTC 22515 / FYK2301M01)</name>
    <dbReference type="NCBI Taxonomy" id="1142394"/>
    <lineage>
        <taxon>Bacteria</taxon>
        <taxon>Pseudomonadati</taxon>
        <taxon>Planctomycetota</taxon>
        <taxon>Phycisphaerae</taxon>
        <taxon>Phycisphaerales</taxon>
        <taxon>Phycisphaeraceae</taxon>
        <taxon>Phycisphaera</taxon>
    </lineage>
</organism>
<dbReference type="OrthoDB" id="9773828at2"/>
<feature type="domain" description="NADP-dependent oxidoreductase" evidence="1">
    <location>
        <begin position="16"/>
        <end position="300"/>
    </location>
</feature>
<dbReference type="AlphaFoldDB" id="I0IIQ0"/>
<protein>
    <submittedName>
        <fullName evidence="2">Putative aldo/keto reductase</fullName>
    </submittedName>
</protein>